<accession>A0A4S4B6S2</accession>
<evidence type="ECO:0000313" key="1">
    <source>
        <dbReference type="EMBL" id="THF67536.1"/>
    </source>
</evidence>
<dbReference type="OrthoDB" id="9135870at2"/>
<dbReference type="EMBL" id="SSOC01000001">
    <property type="protein sequence ID" value="THF67536.1"/>
    <property type="molecule type" value="Genomic_DNA"/>
</dbReference>
<protein>
    <submittedName>
        <fullName evidence="1">Uncharacterized protein</fullName>
    </submittedName>
</protein>
<reference evidence="1 2" key="1">
    <citation type="submission" date="2019-04" db="EMBL/GenBank/DDBJ databases">
        <title>Azoarcus nasutitermitis sp. nov. isolated from termite nest.</title>
        <authorList>
            <person name="Lin S.-Y."/>
            <person name="Hameed A."/>
            <person name="Hsu Y.-H."/>
            <person name="Young C.-C."/>
        </authorList>
    </citation>
    <scope>NUCLEOTIDE SEQUENCE [LARGE SCALE GENOMIC DNA]</scope>
    <source>
        <strain evidence="1 2">CC-YHH838</strain>
    </source>
</reference>
<comment type="caution">
    <text evidence="1">The sequence shown here is derived from an EMBL/GenBank/DDBJ whole genome shotgun (WGS) entry which is preliminary data.</text>
</comment>
<dbReference type="AlphaFoldDB" id="A0A4S4B6S2"/>
<gene>
    <name evidence="1" type="ORF">E6C76_04050</name>
</gene>
<keyword evidence="2" id="KW-1185">Reference proteome</keyword>
<dbReference type="RefSeq" id="WP_136346939.1">
    <property type="nucleotide sequence ID" value="NZ_SSOC01000001.1"/>
</dbReference>
<evidence type="ECO:0000313" key="2">
    <source>
        <dbReference type="Proteomes" id="UP000308430"/>
    </source>
</evidence>
<organism evidence="1 2">
    <name type="scientific">Pseudothauera nasutitermitis</name>
    <dbReference type="NCBI Taxonomy" id="2565930"/>
    <lineage>
        <taxon>Bacteria</taxon>
        <taxon>Pseudomonadati</taxon>
        <taxon>Pseudomonadota</taxon>
        <taxon>Betaproteobacteria</taxon>
        <taxon>Rhodocyclales</taxon>
        <taxon>Zoogloeaceae</taxon>
        <taxon>Pseudothauera</taxon>
    </lineage>
</organism>
<proteinExistence type="predicted"/>
<sequence length="127" mass="13691">MAKLADLAQTFATQERPAGNLLDEETVLAQAVAATRFYAGFAALRAHEGVTPAPDIDGDTAITTSEWALIRPLFLLYAERETALQLEASRGMGIDPFGRSASEIAAEITQAEADMPHRAFFQPIITV</sequence>
<name>A0A4S4B6S2_9RHOO</name>
<dbReference type="Proteomes" id="UP000308430">
    <property type="component" value="Unassembled WGS sequence"/>
</dbReference>